<dbReference type="SUPFAM" id="SSF46785">
    <property type="entry name" value="Winged helix' DNA-binding domain"/>
    <property type="match status" value="1"/>
</dbReference>
<gene>
    <name evidence="5" type="ORF">EV686_103309</name>
</gene>
<evidence type="ECO:0000256" key="3">
    <source>
        <dbReference type="ARBA" id="ARBA00023163"/>
    </source>
</evidence>
<proteinExistence type="predicted"/>
<dbReference type="Proteomes" id="UP000294692">
    <property type="component" value="Unassembled WGS sequence"/>
</dbReference>
<dbReference type="PANTHER" id="PTHR43537">
    <property type="entry name" value="TRANSCRIPTIONAL REGULATOR, GNTR FAMILY"/>
    <property type="match status" value="1"/>
</dbReference>
<dbReference type="PANTHER" id="PTHR43537:SF49">
    <property type="entry name" value="TRANSCRIPTIONAL REGULATORY PROTEIN"/>
    <property type="match status" value="1"/>
</dbReference>
<dbReference type="EMBL" id="SMBX01000003">
    <property type="protein sequence ID" value="TCV00727.1"/>
    <property type="molecule type" value="Genomic_DNA"/>
</dbReference>
<dbReference type="InterPro" id="IPR011711">
    <property type="entry name" value="GntR_C"/>
</dbReference>
<dbReference type="SUPFAM" id="SSF48008">
    <property type="entry name" value="GntR ligand-binding domain-like"/>
    <property type="match status" value="1"/>
</dbReference>
<keyword evidence="1" id="KW-0805">Transcription regulation</keyword>
<keyword evidence="2" id="KW-0238">DNA-binding</keyword>
<sequence>MALHTNNHTSMTKPAAVDVEAILRDRISRREIPPGAKLRELPLTQEFGVSRASIRQAFAALEQRGLVKRVPNQGVTVMALTAAELFTIYDVFELLEGLCARLAVQNSEPGSWRDLVDLFGADLEKSIADGDCDRLFDAIMTYRRRTVAAADNPTLSAFLDSIYDKTQVIIRRTLVLPGRAAQSFKEHREIIAAMQAGDALRAEALKRSNMRTAREFLVRYIDFVL</sequence>
<comment type="caution">
    <text evidence="5">The sequence shown here is derived from an EMBL/GenBank/DDBJ whole genome shotgun (WGS) entry which is preliminary data.</text>
</comment>
<evidence type="ECO:0000256" key="1">
    <source>
        <dbReference type="ARBA" id="ARBA00023015"/>
    </source>
</evidence>
<evidence type="ECO:0000313" key="5">
    <source>
        <dbReference type="EMBL" id="TCV00727.1"/>
    </source>
</evidence>
<evidence type="ECO:0000313" key="6">
    <source>
        <dbReference type="Proteomes" id="UP000294692"/>
    </source>
</evidence>
<dbReference type="InterPro" id="IPR036388">
    <property type="entry name" value="WH-like_DNA-bd_sf"/>
</dbReference>
<feature type="domain" description="HTH gntR-type" evidence="4">
    <location>
        <begin position="13"/>
        <end position="80"/>
    </location>
</feature>
<accession>A0A4R3V6N0</accession>
<dbReference type="GO" id="GO:0003700">
    <property type="term" value="F:DNA-binding transcription factor activity"/>
    <property type="evidence" value="ECO:0007669"/>
    <property type="project" value="InterPro"/>
</dbReference>
<evidence type="ECO:0000259" key="4">
    <source>
        <dbReference type="PROSITE" id="PS50949"/>
    </source>
</evidence>
<dbReference type="InterPro" id="IPR000524">
    <property type="entry name" value="Tscrpt_reg_HTH_GntR"/>
</dbReference>
<dbReference type="InterPro" id="IPR036390">
    <property type="entry name" value="WH_DNA-bd_sf"/>
</dbReference>
<dbReference type="InterPro" id="IPR008920">
    <property type="entry name" value="TF_FadR/GntR_C"/>
</dbReference>
<dbReference type="Gene3D" id="1.20.120.530">
    <property type="entry name" value="GntR ligand-binding domain-like"/>
    <property type="match status" value="1"/>
</dbReference>
<evidence type="ECO:0000256" key="2">
    <source>
        <dbReference type="ARBA" id="ARBA00023125"/>
    </source>
</evidence>
<organism evidence="5 6">
    <name type="scientific">Paracandidimonas soli</name>
    <dbReference type="NCBI Taxonomy" id="1917182"/>
    <lineage>
        <taxon>Bacteria</taxon>
        <taxon>Pseudomonadati</taxon>
        <taxon>Pseudomonadota</taxon>
        <taxon>Betaproteobacteria</taxon>
        <taxon>Burkholderiales</taxon>
        <taxon>Alcaligenaceae</taxon>
        <taxon>Paracandidimonas</taxon>
    </lineage>
</organism>
<protein>
    <submittedName>
        <fullName evidence="5">GntR family transcriptional regulator</fullName>
    </submittedName>
</protein>
<dbReference type="GO" id="GO:0003677">
    <property type="term" value="F:DNA binding"/>
    <property type="evidence" value="ECO:0007669"/>
    <property type="project" value="UniProtKB-KW"/>
</dbReference>
<keyword evidence="3" id="KW-0804">Transcription</keyword>
<dbReference type="SMART" id="SM00895">
    <property type="entry name" value="FCD"/>
    <property type="match status" value="1"/>
</dbReference>
<dbReference type="AlphaFoldDB" id="A0A4R3V6N0"/>
<keyword evidence="6" id="KW-1185">Reference proteome</keyword>
<reference evidence="5 6" key="1">
    <citation type="submission" date="2019-03" db="EMBL/GenBank/DDBJ databases">
        <title>Genomic Encyclopedia of Type Strains, Phase IV (KMG-IV): sequencing the most valuable type-strain genomes for metagenomic binning, comparative biology and taxonomic classification.</title>
        <authorList>
            <person name="Goeker M."/>
        </authorList>
    </citation>
    <scope>NUCLEOTIDE SEQUENCE [LARGE SCALE GENOMIC DNA]</scope>
    <source>
        <strain evidence="5 6">DSM 100048</strain>
    </source>
</reference>
<dbReference type="Pfam" id="PF07729">
    <property type="entry name" value="FCD"/>
    <property type="match status" value="1"/>
</dbReference>
<dbReference type="PROSITE" id="PS50949">
    <property type="entry name" value="HTH_GNTR"/>
    <property type="match status" value="1"/>
</dbReference>
<dbReference type="Gene3D" id="1.10.10.10">
    <property type="entry name" value="Winged helix-like DNA-binding domain superfamily/Winged helix DNA-binding domain"/>
    <property type="match status" value="1"/>
</dbReference>
<dbReference type="CDD" id="cd07377">
    <property type="entry name" value="WHTH_GntR"/>
    <property type="match status" value="1"/>
</dbReference>
<dbReference type="SMART" id="SM00345">
    <property type="entry name" value="HTH_GNTR"/>
    <property type="match status" value="1"/>
</dbReference>
<dbReference type="Pfam" id="PF00392">
    <property type="entry name" value="GntR"/>
    <property type="match status" value="1"/>
</dbReference>
<name>A0A4R3V6N0_9BURK</name>
<dbReference type="OrthoDB" id="8640050at2"/>